<dbReference type="AlphaFoldDB" id="A0A4R6QCG6"/>
<dbReference type="Proteomes" id="UP000295361">
    <property type="component" value="Unassembled WGS sequence"/>
</dbReference>
<dbReference type="OrthoDB" id="9784036at2"/>
<dbReference type="PANTHER" id="PTHR40841">
    <property type="entry name" value="SIDEROPHORE TRIACETYLFUSARININE C ESTERASE"/>
    <property type="match status" value="1"/>
</dbReference>
<dbReference type="Pfam" id="PF00756">
    <property type="entry name" value="Esterase"/>
    <property type="match status" value="1"/>
</dbReference>
<dbReference type="Gene3D" id="3.40.50.1820">
    <property type="entry name" value="alpha/beta hydrolase"/>
    <property type="match status" value="1"/>
</dbReference>
<evidence type="ECO:0000256" key="2">
    <source>
        <dbReference type="ARBA" id="ARBA00022801"/>
    </source>
</evidence>
<sequence length="296" mass="32529">MKIISREKSNTLLRTEVWTVQPDHIGYRFLVTVTLPAMRRPDGPLHGLLTLDGNYACGTAFQLASFLEMSGNLPPAALVSVGYVLDSAVPAMVARNTELTPVAWPEWDAPYGEILGTPAPPSGQADRFLAFLNNELKPALEVECGIDPEQWTLSGHSLGGLFTLHALLSDPQRFRRYFAVGSSLWWRKPFMFDRAERFVREAEPIDVSVYIAAGDEETPEGFAKAWAAVLDTPVWKQYFGVMGGIPDIVADSQRMATLIGQRAGCRVTSAVFPNENHSSAPFVALSQGLRWLHGVA</sequence>
<proteinExistence type="inferred from homology"/>
<keyword evidence="2" id="KW-0378">Hydrolase</keyword>
<accession>A0A4R6QCG6</accession>
<dbReference type="InterPro" id="IPR000801">
    <property type="entry name" value="Esterase-like"/>
</dbReference>
<organism evidence="3 4">
    <name type="scientific">Roseateles toxinivorans</name>
    <dbReference type="NCBI Taxonomy" id="270368"/>
    <lineage>
        <taxon>Bacteria</taxon>
        <taxon>Pseudomonadati</taxon>
        <taxon>Pseudomonadota</taxon>
        <taxon>Betaproteobacteria</taxon>
        <taxon>Burkholderiales</taxon>
        <taxon>Sphaerotilaceae</taxon>
        <taxon>Roseateles</taxon>
    </lineage>
</organism>
<evidence type="ECO:0000313" key="4">
    <source>
        <dbReference type="Proteomes" id="UP000295361"/>
    </source>
</evidence>
<dbReference type="EMBL" id="SNXS01000016">
    <property type="protein sequence ID" value="TDP60464.1"/>
    <property type="molecule type" value="Genomic_DNA"/>
</dbReference>
<keyword evidence="4" id="KW-1185">Reference proteome</keyword>
<dbReference type="SUPFAM" id="SSF53474">
    <property type="entry name" value="alpha/beta-Hydrolases"/>
    <property type="match status" value="1"/>
</dbReference>
<name>A0A4R6QCG6_9BURK</name>
<comment type="caution">
    <text evidence="3">The sequence shown here is derived from an EMBL/GenBank/DDBJ whole genome shotgun (WGS) entry which is preliminary data.</text>
</comment>
<dbReference type="PANTHER" id="PTHR40841:SF2">
    <property type="entry name" value="SIDEROPHORE-DEGRADING ESTERASE (EUROFUNG)"/>
    <property type="match status" value="1"/>
</dbReference>
<gene>
    <name evidence="3" type="ORF">DES47_11664</name>
</gene>
<dbReference type="InParanoid" id="A0A4R6QCG6"/>
<dbReference type="RefSeq" id="WP_133703955.1">
    <property type="nucleotide sequence ID" value="NZ_SNXS01000016.1"/>
</dbReference>
<dbReference type="GO" id="GO:0016788">
    <property type="term" value="F:hydrolase activity, acting on ester bonds"/>
    <property type="evidence" value="ECO:0007669"/>
    <property type="project" value="TreeGrafter"/>
</dbReference>
<protein>
    <recommendedName>
        <fullName evidence="5">Alpha/beta superfamily hydrolase</fullName>
    </recommendedName>
</protein>
<reference evidence="3 4" key="1">
    <citation type="submission" date="2019-03" db="EMBL/GenBank/DDBJ databases">
        <title>Genomic Encyclopedia of Type Strains, Phase IV (KMG-IV): sequencing the most valuable type-strain genomes for metagenomic binning, comparative biology and taxonomic classification.</title>
        <authorList>
            <person name="Goeker M."/>
        </authorList>
    </citation>
    <scope>NUCLEOTIDE SEQUENCE [LARGE SCALE GENOMIC DNA]</scope>
    <source>
        <strain evidence="3 4">DSM 16998</strain>
    </source>
</reference>
<dbReference type="InterPro" id="IPR052558">
    <property type="entry name" value="Siderophore_Hydrolase_D"/>
</dbReference>
<dbReference type="InterPro" id="IPR029058">
    <property type="entry name" value="AB_hydrolase_fold"/>
</dbReference>
<evidence type="ECO:0000256" key="1">
    <source>
        <dbReference type="ARBA" id="ARBA00005622"/>
    </source>
</evidence>
<comment type="similarity">
    <text evidence="1">Belongs to the esterase D family.</text>
</comment>
<evidence type="ECO:0000313" key="3">
    <source>
        <dbReference type="EMBL" id="TDP60464.1"/>
    </source>
</evidence>
<evidence type="ECO:0008006" key="5">
    <source>
        <dbReference type="Google" id="ProtNLM"/>
    </source>
</evidence>